<evidence type="ECO:0000256" key="1">
    <source>
        <dbReference type="SAM" id="MobiDB-lite"/>
    </source>
</evidence>
<name>A0ABV8CIB3_9GAMM</name>
<evidence type="ECO:0000313" key="2">
    <source>
        <dbReference type="EMBL" id="MFC3911971.1"/>
    </source>
</evidence>
<dbReference type="RefSeq" id="WP_377149853.1">
    <property type="nucleotide sequence ID" value="NZ_JBHSAF010000001.1"/>
</dbReference>
<gene>
    <name evidence="2" type="ORF">ACFOSS_00625</name>
</gene>
<proteinExistence type="predicted"/>
<accession>A0ABV8CIB3</accession>
<dbReference type="Proteomes" id="UP001595692">
    <property type="component" value="Unassembled WGS sequence"/>
</dbReference>
<dbReference type="EMBL" id="JBHSAF010000001">
    <property type="protein sequence ID" value="MFC3911971.1"/>
    <property type="molecule type" value="Genomic_DNA"/>
</dbReference>
<comment type="caution">
    <text evidence="2">The sequence shown here is derived from an EMBL/GenBank/DDBJ whole genome shotgun (WGS) entry which is preliminary data.</text>
</comment>
<sequence>MMFKNQRGEEVYLADNLTLKELADMGMTIQLTERADQEHQIWQDEENEEISAGRDR</sequence>
<feature type="region of interest" description="Disordered" evidence="1">
    <location>
        <begin position="34"/>
        <end position="56"/>
    </location>
</feature>
<keyword evidence="3" id="KW-1185">Reference proteome</keyword>
<organism evidence="2 3">
    <name type="scientific">Pseudaeromonas sharmana</name>
    <dbReference type="NCBI Taxonomy" id="328412"/>
    <lineage>
        <taxon>Bacteria</taxon>
        <taxon>Pseudomonadati</taxon>
        <taxon>Pseudomonadota</taxon>
        <taxon>Gammaproteobacteria</taxon>
        <taxon>Aeromonadales</taxon>
        <taxon>Aeromonadaceae</taxon>
        <taxon>Pseudaeromonas</taxon>
    </lineage>
</organism>
<reference evidence="3" key="1">
    <citation type="journal article" date="2019" name="Int. J. Syst. Evol. Microbiol.">
        <title>The Global Catalogue of Microorganisms (GCM) 10K type strain sequencing project: providing services to taxonomists for standard genome sequencing and annotation.</title>
        <authorList>
            <consortium name="The Broad Institute Genomics Platform"/>
            <consortium name="The Broad Institute Genome Sequencing Center for Infectious Disease"/>
            <person name="Wu L."/>
            <person name="Ma J."/>
        </authorList>
    </citation>
    <scope>NUCLEOTIDE SEQUENCE [LARGE SCALE GENOMIC DNA]</scope>
    <source>
        <strain evidence="3">CCUG 54939</strain>
    </source>
</reference>
<evidence type="ECO:0000313" key="3">
    <source>
        <dbReference type="Proteomes" id="UP001595692"/>
    </source>
</evidence>
<protein>
    <submittedName>
        <fullName evidence="2">Uncharacterized protein</fullName>
    </submittedName>
</protein>